<dbReference type="InterPro" id="IPR006293">
    <property type="entry name" value="DNA_helicase_ATP-dep_RecQ_bac"/>
</dbReference>
<dbReference type="GO" id="GO:0005694">
    <property type="term" value="C:chromosome"/>
    <property type="evidence" value="ECO:0007669"/>
    <property type="project" value="TreeGrafter"/>
</dbReference>
<dbReference type="InterPro" id="IPR018982">
    <property type="entry name" value="RQC_domain"/>
</dbReference>
<dbReference type="Gene3D" id="1.10.10.1390">
    <property type="entry name" value="ATP-dependent DNA helicase RecQ"/>
    <property type="match status" value="1"/>
</dbReference>
<dbReference type="FunFam" id="3.40.50.300:FF:000296">
    <property type="entry name" value="ATP-dependent DNA helicase RecQ"/>
    <property type="match status" value="1"/>
</dbReference>
<sequence length="719" mass="83097">MKKLLKKYFGYDQFRPLQEEIINNVVNKKDTFVLMPTGGGKSLCFQLPALKFSGITLVISPLIALMKDQVDNLKKNGISADFLNSTQSEKEQNEIGQKLKNNETKLLYVAPERLALPGFQEFLKTLNINLIAIDEAHCISEWGHDFRPDYRNLKILKNIFPGTPIIALTATATPRVQEDIVGQLSLQKAKIFISSFNRENLNISIINKEKAFNKLTNLLAEYKNKSVIIYCFSRNDTEKITEKLNKLGFNALPYHAGLNAEIRKKNQNMFIKDSINIMVATIAFGMGIDKPDVRLVVHYTFPKTLESYYQEIGRAGRDNLPSECVMFYTYADTRKHEFFIGQINDKKMRETAQNKLNEVLEFAEGNVCRKKHLLKYFGEELHENCNTCDACLTDEEKFDATVIAQKIISAILRTEERFGKNHIIDVLLGKNTQQIRRYGHDKISVFGIVNNINKDKLAQIIKSLLDLNLIQKSTGQYPTISITNKGKLFIKNKEKLELNKPRQDKFSDKKLSIEVEYDTALFEKLRVIRKHIAERENIPPFMIFGDKTLHQMAHCLPAEKNTFSSLYGVGELKLQKYSDIFIKEIKKYIKENNINIKKIQNSQKMNRQLHDVNNVVNQKYYQTTIELLQKKTNLKNIAKHQNLKVSTIVNHIEKIIDDEINIDLEYLKLPRDRFESIKKAFTTCEDEKLKPVFELLDGKYDYDEIRLVRALLNTQITSQ</sequence>
<dbReference type="InterPro" id="IPR002121">
    <property type="entry name" value="HRDC_dom"/>
</dbReference>
<reference evidence="20 21" key="1">
    <citation type="journal article" date="2016" name="Nat. Commun.">
        <title>Thousands of microbial genomes shed light on interconnected biogeochemical processes in an aquifer system.</title>
        <authorList>
            <person name="Anantharaman K."/>
            <person name="Brown C.T."/>
            <person name="Hug L.A."/>
            <person name="Sharon I."/>
            <person name="Castelle C.J."/>
            <person name="Probst A.J."/>
            <person name="Thomas B.C."/>
            <person name="Singh A."/>
            <person name="Wilkins M.J."/>
            <person name="Karaoz U."/>
            <person name="Brodie E.L."/>
            <person name="Williams K.H."/>
            <person name="Hubbard S.S."/>
            <person name="Banfield J.F."/>
        </authorList>
    </citation>
    <scope>NUCLEOTIDE SEQUENCE [LARGE SCALE GENOMIC DNA]</scope>
</reference>
<organism evidence="20 21">
    <name type="scientific">Candidatus Falkowbacteria bacterium RIFOXYD2_FULL_34_120</name>
    <dbReference type="NCBI Taxonomy" id="1798007"/>
    <lineage>
        <taxon>Bacteria</taxon>
        <taxon>Candidatus Falkowiibacteriota</taxon>
    </lineage>
</organism>
<dbReference type="EMBL" id="MFGO01000036">
    <property type="protein sequence ID" value="OGF40089.1"/>
    <property type="molecule type" value="Genomic_DNA"/>
</dbReference>
<dbReference type="CDD" id="cd17920">
    <property type="entry name" value="DEXHc_RecQ"/>
    <property type="match status" value="1"/>
</dbReference>
<dbReference type="InterPro" id="IPR029491">
    <property type="entry name" value="Helicase_HTH"/>
</dbReference>
<comment type="caution">
    <text evidence="20">The sequence shown here is derived from an EMBL/GenBank/DDBJ whole genome shotgun (WGS) entry which is preliminary data.</text>
</comment>
<dbReference type="NCBIfam" id="TIGR00614">
    <property type="entry name" value="recQ_fam"/>
    <property type="match status" value="1"/>
</dbReference>
<dbReference type="PROSITE" id="PS51194">
    <property type="entry name" value="HELICASE_CTER"/>
    <property type="match status" value="1"/>
</dbReference>
<evidence type="ECO:0000256" key="4">
    <source>
        <dbReference type="ARBA" id="ARBA00022723"/>
    </source>
</evidence>
<dbReference type="GO" id="GO:0009432">
    <property type="term" value="P:SOS response"/>
    <property type="evidence" value="ECO:0007669"/>
    <property type="project" value="UniProtKB-UniRule"/>
</dbReference>
<keyword evidence="11" id="KW-0238">DNA-binding</keyword>
<dbReference type="CDD" id="cd18794">
    <property type="entry name" value="SF2_C_RecQ"/>
    <property type="match status" value="1"/>
</dbReference>
<comment type="cofactor">
    <cofactor evidence="2">
        <name>Zn(2+)</name>
        <dbReference type="ChEBI" id="CHEBI:29105"/>
    </cofactor>
</comment>
<dbReference type="Gene3D" id="3.40.50.300">
    <property type="entry name" value="P-loop containing nucleotide triphosphate hydrolases"/>
    <property type="match status" value="2"/>
</dbReference>
<dbReference type="PROSITE" id="PS51192">
    <property type="entry name" value="HELICASE_ATP_BIND_1"/>
    <property type="match status" value="1"/>
</dbReference>
<dbReference type="AlphaFoldDB" id="A0A1F5TMT4"/>
<dbReference type="SMART" id="SM00487">
    <property type="entry name" value="DEXDc"/>
    <property type="match status" value="1"/>
</dbReference>
<dbReference type="GO" id="GO:0006260">
    <property type="term" value="P:DNA replication"/>
    <property type="evidence" value="ECO:0007669"/>
    <property type="project" value="InterPro"/>
</dbReference>
<keyword evidence="14" id="KW-0413">Isomerase</keyword>
<dbReference type="NCBIfam" id="TIGR01389">
    <property type="entry name" value="recQ"/>
    <property type="match status" value="1"/>
</dbReference>
<feature type="domain" description="Helicase ATP-binding" evidence="18">
    <location>
        <begin position="22"/>
        <end position="190"/>
    </location>
</feature>
<evidence type="ECO:0000256" key="6">
    <source>
        <dbReference type="ARBA" id="ARBA00022763"/>
    </source>
</evidence>
<evidence type="ECO:0000256" key="16">
    <source>
        <dbReference type="NCBIfam" id="TIGR01389"/>
    </source>
</evidence>
<evidence type="ECO:0000313" key="21">
    <source>
        <dbReference type="Proteomes" id="UP000177579"/>
    </source>
</evidence>
<dbReference type="GO" id="GO:0016787">
    <property type="term" value="F:hydrolase activity"/>
    <property type="evidence" value="ECO:0007669"/>
    <property type="project" value="UniProtKB-KW"/>
</dbReference>
<dbReference type="Proteomes" id="UP000177579">
    <property type="component" value="Unassembled WGS sequence"/>
</dbReference>
<evidence type="ECO:0000256" key="7">
    <source>
        <dbReference type="ARBA" id="ARBA00022801"/>
    </source>
</evidence>
<evidence type="ECO:0000256" key="1">
    <source>
        <dbReference type="ARBA" id="ARBA00001946"/>
    </source>
</evidence>
<dbReference type="EC" id="5.6.2.4" evidence="16"/>
<dbReference type="Pfam" id="PF14493">
    <property type="entry name" value="HTH_40"/>
    <property type="match status" value="1"/>
</dbReference>
<dbReference type="GO" id="GO:0005737">
    <property type="term" value="C:cytoplasm"/>
    <property type="evidence" value="ECO:0007669"/>
    <property type="project" value="TreeGrafter"/>
</dbReference>
<dbReference type="GO" id="GO:0005524">
    <property type="term" value="F:ATP binding"/>
    <property type="evidence" value="ECO:0007669"/>
    <property type="project" value="UniProtKB-KW"/>
</dbReference>
<protein>
    <recommendedName>
        <fullName evidence="16">DNA helicase RecQ</fullName>
        <ecNumber evidence="16">5.6.2.4</ecNumber>
    </recommendedName>
</protein>
<evidence type="ECO:0000256" key="13">
    <source>
        <dbReference type="ARBA" id="ARBA00023204"/>
    </source>
</evidence>
<feature type="domain" description="HRDC" evidence="17">
    <location>
        <begin position="515"/>
        <end position="595"/>
    </location>
</feature>
<evidence type="ECO:0000256" key="14">
    <source>
        <dbReference type="ARBA" id="ARBA00023235"/>
    </source>
</evidence>
<dbReference type="GO" id="GO:0043138">
    <property type="term" value="F:3'-5' DNA helicase activity"/>
    <property type="evidence" value="ECO:0007669"/>
    <property type="project" value="UniProtKB-EC"/>
</dbReference>
<evidence type="ECO:0000256" key="8">
    <source>
        <dbReference type="ARBA" id="ARBA00022806"/>
    </source>
</evidence>
<comment type="catalytic activity">
    <reaction evidence="15">
        <text>Couples ATP hydrolysis with the unwinding of duplex DNA by translocating in the 3'-5' direction.</text>
        <dbReference type="EC" id="5.6.2.4"/>
    </reaction>
</comment>
<feature type="domain" description="Helicase C-terminal" evidence="19">
    <location>
        <begin position="214"/>
        <end position="360"/>
    </location>
</feature>
<dbReference type="PROSITE" id="PS50967">
    <property type="entry name" value="HRDC"/>
    <property type="match status" value="1"/>
</dbReference>
<dbReference type="InterPro" id="IPR036388">
    <property type="entry name" value="WH-like_DNA-bd_sf"/>
</dbReference>
<dbReference type="InterPro" id="IPR004589">
    <property type="entry name" value="DNA_helicase_ATP-dep_RecQ"/>
</dbReference>
<dbReference type="GO" id="GO:0000724">
    <property type="term" value="P:double-strand break repair via homologous recombination"/>
    <property type="evidence" value="ECO:0007669"/>
    <property type="project" value="TreeGrafter"/>
</dbReference>
<comment type="cofactor">
    <cofactor evidence="1">
        <name>Mg(2+)</name>
        <dbReference type="ChEBI" id="CHEBI:18420"/>
    </cofactor>
</comment>
<dbReference type="Pfam" id="PF16124">
    <property type="entry name" value="RecQ_Zn_bind"/>
    <property type="match status" value="1"/>
</dbReference>
<dbReference type="SUPFAM" id="SSF52540">
    <property type="entry name" value="P-loop containing nucleoside triphosphate hydrolases"/>
    <property type="match status" value="1"/>
</dbReference>
<evidence type="ECO:0000256" key="9">
    <source>
        <dbReference type="ARBA" id="ARBA00022833"/>
    </source>
</evidence>
<dbReference type="Pfam" id="PF00270">
    <property type="entry name" value="DEAD"/>
    <property type="match status" value="1"/>
</dbReference>
<dbReference type="SMART" id="SM00490">
    <property type="entry name" value="HELICc"/>
    <property type="match status" value="1"/>
</dbReference>
<dbReference type="InterPro" id="IPR027417">
    <property type="entry name" value="P-loop_NTPase"/>
</dbReference>
<keyword evidence="6" id="KW-0227">DNA damage</keyword>
<dbReference type="PANTHER" id="PTHR13710:SF105">
    <property type="entry name" value="ATP-DEPENDENT DNA HELICASE Q1"/>
    <property type="match status" value="1"/>
</dbReference>
<keyword evidence="4" id="KW-0479">Metal-binding</keyword>
<evidence type="ECO:0000259" key="19">
    <source>
        <dbReference type="PROSITE" id="PS51194"/>
    </source>
</evidence>
<dbReference type="InterPro" id="IPR001650">
    <property type="entry name" value="Helicase_C-like"/>
</dbReference>
<keyword evidence="12" id="KW-0233">DNA recombination</keyword>
<proteinExistence type="inferred from homology"/>
<evidence type="ECO:0000256" key="11">
    <source>
        <dbReference type="ARBA" id="ARBA00023125"/>
    </source>
</evidence>
<dbReference type="InterPro" id="IPR044876">
    <property type="entry name" value="HRDC_dom_sf"/>
</dbReference>
<evidence type="ECO:0000259" key="17">
    <source>
        <dbReference type="PROSITE" id="PS50967"/>
    </source>
</evidence>
<accession>A0A1F5TMT4</accession>
<dbReference type="InterPro" id="IPR032284">
    <property type="entry name" value="RecQ_Zn-bd"/>
</dbReference>
<evidence type="ECO:0000256" key="15">
    <source>
        <dbReference type="ARBA" id="ARBA00034617"/>
    </source>
</evidence>
<dbReference type="Gene3D" id="1.10.10.10">
    <property type="entry name" value="Winged helix-like DNA-binding domain superfamily/Winged helix DNA-binding domain"/>
    <property type="match status" value="1"/>
</dbReference>
<evidence type="ECO:0000256" key="10">
    <source>
        <dbReference type="ARBA" id="ARBA00022840"/>
    </source>
</evidence>
<dbReference type="SUPFAM" id="SSF46785">
    <property type="entry name" value="Winged helix' DNA-binding domain"/>
    <property type="match status" value="1"/>
</dbReference>
<dbReference type="GO" id="GO:0046872">
    <property type="term" value="F:metal ion binding"/>
    <property type="evidence" value="ECO:0007669"/>
    <property type="project" value="UniProtKB-KW"/>
</dbReference>
<keyword evidence="10" id="KW-0067">ATP-binding</keyword>
<keyword evidence="5" id="KW-0547">Nucleotide-binding</keyword>
<gene>
    <name evidence="20" type="ORF">A2531_04990</name>
</gene>
<dbReference type="PANTHER" id="PTHR13710">
    <property type="entry name" value="DNA HELICASE RECQ FAMILY MEMBER"/>
    <property type="match status" value="1"/>
</dbReference>
<dbReference type="GO" id="GO:0009378">
    <property type="term" value="F:four-way junction helicase activity"/>
    <property type="evidence" value="ECO:0007669"/>
    <property type="project" value="TreeGrafter"/>
</dbReference>
<dbReference type="SMART" id="SM00956">
    <property type="entry name" value="RQC"/>
    <property type="match status" value="1"/>
</dbReference>
<dbReference type="InterPro" id="IPR036390">
    <property type="entry name" value="WH_DNA-bd_sf"/>
</dbReference>
<evidence type="ECO:0000256" key="5">
    <source>
        <dbReference type="ARBA" id="ARBA00022741"/>
    </source>
</evidence>
<dbReference type="InterPro" id="IPR011545">
    <property type="entry name" value="DEAD/DEAH_box_helicase_dom"/>
</dbReference>
<name>A0A1F5TMT4_9BACT</name>
<keyword evidence="8 20" id="KW-0347">Helicase</keyword>
<dbReference type="Pfam" id="PF00271">
    <property type="entry name" value="Helicase_C"/>
    <property type="match status" value="1"/>
</dbReference>
<dbReference type="GO" id="GO:0003677">
    <property type="term" value="F:DNA binding"/>
    <property type="evidence" value="ECO:0007669"/>
    <property type="project" value="UniProtKB-KW"/>
</dbReference>
<evidence type="ECO:0000256" key="2">
    <source>
        <dbReference type="ARBA" id="ARBA00001947"/>
    </source>
</evidence>
<dbReference type="SUPFAM" id="SSF47819">
    <property type="entry name" value="HRDC-like"/>
    <property type="match status" value="1"/>
</dbReference>
<keyword evidence="7" id="KW-0378">Hydrolase</keyword>
<comment type="similarity">
    <text evidence="3">Belongs to the helicase family. RecQ subfamily.</text>
</comment>
<evidence type="ECO:0000256" key="12">
    <source>
        <dbReference type="ARBA" id="ARBA00023172"/>
    </source>
</evidence>
<dbReference type="InterPro" id="IPR010997">
    <property type="entry name" value="HRDC-like_sf"/>
</dbReference>
<keyword evidence="9" id="KW-0862">Zinc</keyword>
<dbReference type="SMART" id="SM00341">
    <property type="entry name" value="HRDC"/>
    <property type="match status" value="1"/>
</dbReference>
<dbReference type="InterPro" id="IPR014001">
    <property type="entry name" value="Helicase_ATP-bd"/>
</dbReference>
<dbReference type="Pfam" id="PF00570">
    <property type="entry name" value="HRDC"/>
    <property type="match status" value="1"/>
</dbReference>
<evidence type="ECO:0000313" key="20">
    <source>
        <dbReference type="EMBL" id="OGF40089.1"/>
    </source>
</evidence>
<dbReference type="Pfam" id="PF09382">
    <property type="entry name" value="RQC"/>
    <property type="match status" value="1"/>
</dbReference>
<keyword evidence="13" id="KW-0234">DNA repair</keyword>
<evidence type="ECO:0000256" key="3">
    <source>
        <dbReference type="ARBA" id="ARBA00005446"/>
    </source>
</evidence>
<dbReference type="Gene3D" id="1.10.150.80">
    <property type="entry name" value="HRDC domain"/>
    <property type="match status" value="1"/>
</dbReference>
<evidence type="ECO:0000259" key="18">
    <source>
        <dbReference type="PROSITE" id="PS51192"/>
    </source>
</evidence>